<gene>
    <name evidence="7" type="ORF">H9863_09105</name>
</gene>
<dbReference type="InterPro" id="IPR029752">
    <property type="entry name" value="D-isomer_DH_CS1"/>
</dbReference>
<dbReference type="FunFam" id="3.40.50.720:FF:000203">
    <property type="entry name" value="D-3-phosphoglycerate dehydrogenase (SerA)"/>
    <property type="match status" value="1"/>
</dbReference>
<evidence type="ECO:0000313" key="7">
    <source>
        <dbReference type="EMBL" id="HIX04251.1"/>
    </source>
</evidence>
<feature type="domain" description="D-isomer specific 2-hydroxyacid dehydrogenase catalytic" evidence="5">
    <location>
        <begin position="19"/>
        <end position="311"/>
    </location>
</feature>
<dbReference type="Pfam" id="PF00389">
    <property type="entry name" value="2-Hacid_dh"/>
    <property type="match status" value="1"/>
</dbReference>
<evidence type="ECO:0000259" key="5">
    <source>
        <dbReference type="Pfam" id="PF00389"/>
    </source>
</evidence>
<reference evidence="7" key="2">
    <citation type="submission" date="2021-04" db="EMBL/GenBank/DDBJ databases">
        <authorList>
            <person name="Gilroy R."/>
        </authorList>
    </citation>
    <scope>NUCLEOTIDE SEQUENCE</scope>
    <source>
        <strain evidence="7">23274</strain>
    </source>
</reference>
<comment type="similarity">
    <text evidence="1 4">Belongs to the D-isomer specific 2-hydroxyacid dehydrogenase family.</text>
</comment>
<accession>A0A9D1V180</accession>
<proteinExistence type="inferred from homology"/>
<dbReference type="PANTHER" id="PTHR43761:SF1">
    <property type="entry name" value="D-ISOMER SPECIFIC 2-HYDROXYACID DEHYDROGENASE CATALYTIC DOMAIN-CONTAINING PROTEIN-RELATED"/>
    <property type="match status" value="1"/>
</dbReference>
<sequence length="314" mass="34279">MNIVFIEPLGVCECTFHTAVAALQAQGHQITFYKDRREDEDTLIERAKDAEIIAVSNIPLRKNFFEHCPRLKMLSVAFTGVDHIDIEECRKRGITVCNAAGYSTQAVAELAIGMMIAVYRKIVGGDAITRISGDRQGILGSELGGKTVGIIGLGAIGQRVAQLAAAFGCRILAYNRSPKNLPGITQVDKNTLLSQADIITLHLPLTADTRNFLQSEDFALMRPHAILINTARGPIVNQNALYEALRKGKIAGAALDVYDQEPPLPADCELFNAPNLLMLPHLGFATHEAFASRFDIVVKNMENWLAGTPQNKIC</sequence>
<evidence type="ECO:0000256" key="2">
    <source>
        <dbReference type="ARBA" id="ARBA00023002"/>
    </source>
</evidence>
<protein>
    <submittedName>
        <fullName evidence="7">Hydroxyacid dehydrogenase</fullName>
    </submittedName>
</protein>
<evidence type="ECO:0000256" key="3">
    <source>
        <dbReference type="ARBA" id="ARBA00023027"/>
    </source>
</evidence>
<comment type="caution">
    <text evidence="7">The sequence shown here is derived from an EMBL/GenBank/DDBJ whole genome shotgun (WGS) entry which is preliminary data.</text>
</comment>
<feature type="domain" description="D-isomer specific 2-hydroxyacid dehydrogenase NAD-binding" evidence="6">
    <location>
        <begin position="112"/>
        <end position="283"/>
    </location>
</feature>
<dbReference type="PROSITE" id="PS00065">
    <property type="entry name" value="D_2_HYDROXYACID_DH_1"/>
    <property type="match status" value="1"/>
</dbReference>
<dbReference type="GO" id="GO:0016616">
    <property type="term" value="F:oxidoreductase activity, acting on the CH-OH group of donors, NAD or NADP as acceptor"/>
    <property type="evidence" value="ECO:0007669"/>
    <property type="project" value="InterPro"/>
</dbReference>
<evidence type="ECO:0000256" key="1">
    <source>
        <dbReference type="ARBA" id="ARBA00005854"/>
    </source>
</evidence>
<evidence type="ECO:0000313" key="8">
    <source>
        <dbReference type="Proteomes" id="UP000824202"/>
    </source>
</evidence>
<dbReference type="Proteomes" id="UP000824202">
    <property type="component" value="Unassembled WGS sequence"/>
</dbReference>
<reference evidence="7" key="1">
    <citation type="journal article" date="2021" name="PeerJ">
        <title>Extensive microbial diversity within the chicken gut microbiome revealed by metagenomics and culture.</title>
        <authorList>
            <person name="Gilroy R."/>
            <person name="Ravi A."/>
            <person name="Getino M."/>
            <person name="Pursley I."/>
            <person name="Horton D.L."/>
            <person name="Alikhan N.F."/>
            <person name="Baker D."/>
            <person name="Gharbi K."/>
            <person name="Hall N."/>
            <person name="Watson M."/>
            <person name="Adriaenssens E.M."/>
            <person name="Foster-Nyarko E."/>
            <person name="Jarju S."/>
            <person name="Secka A."/>
            <person name="Antonio M."/>
            <person name="Oren A."/>
            <person name="Chaudhuri R.R."/>
            <person name="La Ragione R."/>
            <person name="Hildebrand F."/>
            <person name="Pallen M.J."/>
        </authorList>
    </citation>
    <scope>NUCLEOTIDE SEQUENCE</scope>
    <source>
        <strain evidence="7">23274</strain>
    </source>
</reference>
<evidence type="ECO:0000256" key="4">
    <source>
        <dbReference type="RuleBase" id="RU003719"/>
    </source>
</evidence>
<dbReference type="InterPro" id="IPR006140">
    <property type="entry name" value="D-isomer_DH_NAD-bd"/>
</dbReference>
<dbReference type="InterPro" id="IPR050418">
    <property type="entry name" value="D-iso_2-hydroxyacid_DH_PdxB"/>
</dbReference>
<dbReference type="Pfam" id="PF02826">
    <property type="entry name" value="2-Hacid_dh_C"/>
    <property type="match status" value="1"/>
</dbReference>
<dbReference type="InterPro" id="IPR036291">
    <property type="entry name" value="NAD(P)-bd_dom_sf"/>
</dbReference>
<dbReference type="Gene3D" id="3.40.50.720">
    <property type="entry name" value="NAD(P)-binding Rossmann-like Domain"/>
    <property type="match status" value="2"/>
</dbReference>
<dbReference type="AlphaFoldDB" id="A0A9D1V180"/>
<keyword evidence="3" id="KW-0520">NAD</keyword>
<organism evidence="7 8">
    <name type="scientific">Candidatus Odoribacter faecigallinarum</name>
    <dbReference type="NCBI Taxonomy" id="2838706"/>
    <lineage>
        <taxon>Bacteria</taxon>
        <taxon>Pseudomonadati</taxon>
        <taxon>Bacteroidota</taxon>
        <taxon>Bacteroidia</taxon>
        <taxon>Bacteroidales</taxon>
        <taxon>Odoribacteraceae</taxon>
        <taxon>Odoribacter</taxon>
    </lineage>
</organism>
<dbReference type="GO" id="GO:0051287">
    <property type="term" value="F:NAD binding"/>
    <property type="evidence" value="ECO:0007669"/>
    <property type="project" value="InterPro"/>
</dbReference>
<name>A0A9D1V180_9BACT</name>
<dbReference type="InterPro" id="IPR006139">
    <property type="entry name" value="D-isomer_2_OHA_DH_cat_dom"/>
</dbReference>
<dbReference type="SUPFAM" id="SSF51735">
    <property type="entry name" value="NAD(P)-binding Rossmann-fold domains"/>
    <property type="match status" value="1"/>
</dbReference>
<keyword evidence="2 4" id="KW-0560">Oxidoreductase</keyword>
<evidence type="ECO:0000259" key="6">
    <source>
        <dbReference type="Pfam" id="PF02826"/>
    </source>
</evidence>
<dbReference type="SUPFAM" id="SSF52283">
    <property type="entry name" value="Formate/glycerate dehydrogenase catalytic domain-like"/>
    <property type="match status" value="1"/>
</dbReference>
<dbReference type="EMBL" id="DXFT01000177">
    <property type="protein sequence ID" value="HIX04251.1"/>
    <property type="molecule type" value="Genomic_DNA"/>
</dbReference>
<dbReference type="PANTHER" id="PTHR43761">
    <property type="entry name" value="D-ISOMER SPECIFIC 2-HYDROXYACID DEHYDROGENASE FAMILY PROTEIN (AFU_ORTHOLOGUE AFUA_1G13630)"/>
    <property type="match status" value="1"/>
</dbReference>